<sequence>MTSEASEHSPESYTFVEEVIECFQNTVSIEELHFLLTDHEAWDRFVAEATLSREEADAVREGLDKLDMEAEDQLARERFLSEFPQLKVEFEERIRKLRELADNVDRVHKNCTLSKRVAGSAGVVSGVLTCVGLGLAPFTAGASLTLSAVGAGLGAVSAVTHVSTSFLEDSKVSSAKAEASRLKSLGTDKEKIVAKVLRHSEPQISSLASTCDQELQNIARNVRALRVAYVNARRLMIRRDSDRAIAQFTGRAMSGLSLLMDMLDFVRNSEGAKTESSEEMRRQAQELESKLEELSKIHESLMEGSIP</sequence>
<dbReference type="RefSeq" id="XP_040493393.1">
    <property type="nucleotide sequence ID" value="XM_040637459.1"/>
</dbReference>
<dbReference type="RefSeq" id="XP_040493394.1">
    <property type="nucleotide sequence ID" value="XM_040637460.1"/>
</dbReference>
<evidence type="ECO:0000313" key="4">
    <source>
        <dbReference type="RefSeq" id="XP_008703832.1"/>
    </source>
</evidence>
<name>A0A384D9W8_URSMA</name>
<dbReference type="AlphaFoldDB" id="A0A384D9W8"/>
<protein>
    <submittedName>
        <fullName evidence="4 5">Apolipoprotein L3 isoform X3</fullName>
    </submittedName>
</protein>
<evidence type="ECO:0000256" key="2">
    <source>
        <dbReference type="SAM" id="Coils"/>
    </source>
</evidence>
<accession>A0A384D9W8</accession>
<dbReference type="GO" id="GO:0006869">
    <property type="term" value="P:lipid transport"/>
    <property type="evidence" value="ECO:0007669"/>
    <property type="project" value="InterPro"/>
</dbReference>
<dbReference type="OrthoDB" id="6363454at2759"/>
<feature type="coiled-coil region" evidence="2">
    <location>
        <begin position="273"/>
        <end position="304"/>
    </location>
</feature>
<dbReference type="GO" id="GO:0042157">
    <property type="term" value="P:lipoprotein metabolic process"/>
    <property type="evidence" value="ECO:0007669"/>
    <property type="project" value="InterPro"/>
</dbReference>
<dbReference type="GO" id="GO:0016020">
    <property type="term" value="C:membrane"/>
    <property type="evidence" value="ECO:0007669"/>
    <property type="project" value="TreeGrafter"/>
</dbReference>
<evidence type="ECO:0000256" key="1">
    <source>
        <dbReference type="ARBA" id="ARBA00010090"/>
    </source>
</evidence>
<comment type="similarity">
    <text evidence="1">Belongs to the apolipoprotein L family.</text>
</comment>
<dbReference type="PANTHER" id="PTHR14096">
    <property type="entry name" value="APOLIPOPROTEIN L"/>
    <property type="match status" value="1"/>
</dbReference>
<keyword evidence="2" id="KW-0175">Coiled coil</keyword>
<evidence type="ECO:0000313" key="6">
    <source>
        <dbReference type="RefSeq" id="XP_040493394.1"/>
    </source>
</evidence>
<evidence type="ECO:0000313" key="7">
    <source>
        <dbReference type="RefSeq" id="XP_040493395.1"/>
    </source>
</evidence>
<dbReference type="Pfam" id="PF05461">
    <property type="entry name" value="ApoL"/>
    <property type="match status" value="2"/>
</dbReference>
<dbReference type="RefSeq" id="XP_008703832.1">
    <property type="nucleotide sequence ID" value="XM_008705610.2"/>
</dbReference>
<dbReference type="InterPro" id="IPR008405">
    <property type="entry name" value="ApoL"/>
</dbReference>
<evidence type="ECO:0000313" key="5">
    <source>
        <dbReference type="RefSeq" id="XP_040493393.1"/>
    </source>
</evidence>
<reference evidence="4 5" key="1">
    <citation type="submission" date="2025-04" db="UniProtKB">
        <authorList>
            <consortium name="RefSeq"/>
        </authorList>
    </citation>
    <scope>IDENTIFICATION</scope>
    <source>
        <tissue evidence="4 5">Whole blood</tissue>
    </source>
</reference>
<dbReference type="PANTHER" id="PTHR14096:SF27">
    <property type="entry name" value="APOLIPOPROTEIN L2"/>
    <property type="match status" value="1"/>
</dbReference>
<keyword evidence="3" id="KW-1185">Reference proteome</keyword>
<dbReference type="GO" id="GO:0008289">
    <property type="term" value="F:lipid binding"/>
    <property type="evidence" value="ECO:0007669"/>
    <property type="project" value="InterPro"/>
</dbReference>
<evidence type="ECO:0000313" key="3">
    <source>
        <dbReference type="Proteomes" id="UP000261680"/>
    </source>
</evidence>
<organism evidence="3 4">
    <name type="scientific">Ursus maritimus</name>
    <name type="common">Polar bear</name>
    <name type="synonym">Thalarctos maritimus</name>
    <dbReference type="NCBI Taxonomy" id="29073"/>
    <lineage>
        <taxon>Eukaryota</taxon>
        <taxon>Metazoa</taxon>
        <taxon>Chordata</taxon>
        <taxon>Craniata</taxon>
        <taxon>Vertebrata</taxon>
        <taxon>Euteleostomi</taxon>
        <taxon>Mammalia</taxon>
        <taxon>Eutheria</taxon>
        <taxon>Laurasiatheria</taxon>
        <taxon>Carnivora</taxon>
        <taxon>Caniformia</taxon>
        <taxon>Ursidae</taxon>
        <taxon>Ursus</taxon>
    </lineage>
</organism>
<dbReference type="GO" id="GO:0005576">
    <property type="term" value="C:extracellular region"/>
    <property type="evidence" value="ECO:0007669"/>
    <property type="project" value="InterPro"/>
</dbReference>
<dbReference type="RefSeq" id="XP_040493395.1">
    <property type="nucleotide sequence ID" value="XM_040637461.1"/>
</dbReference>
<gene>
    <name evidence="4 5 6 7" type="primary">LOC103676430</name>
</gene>
<dbReference type="Proteomes" id="UP000261680">
    <property type="component" value="Unplaced"/>
</dbReference>
<proteinExistence type="inferred from homology"/>
<dbReference type="GeneID" id="103676430"/>